<name>A0A9P8RMW9_9PEZI</name>
<dbReference type="RefSeq" id="XP_045952679.1">
    <property type="nucleotide sequence ID" value="XM_046109334.1"/>
</dbReference>
<dbReference type="GeneID" id="70138225"/>
<evidence type="ECO:0000313" key="1">
    <source>
        <dbReference type="EMBL" id="KAH6646165.1"/>
    </source>
</evidence>
<gene>
    <name evidence="1" type="ORF">BKA67DRAFT_696061</name>
</gene>
<comment type="caution">
    <text evidence="1">The sequence shown here is derived from an EMBL/GenBank/DDBJ whole genome shotgun (WGS) entry which is preliminary data.</text>
</comment>
<evidence type="ECO:0000313" key="2">
    <source>
        <dbReference type="Proteomes" id="UP000758603"/>
    </source>
</evidence>
<accession>A0A9P8RMW9</accession>
<protein>
    <submittedName>
        <fullName evidence="1">Uncharacterized protein</fullName>
    </submittedName>
</protein>
<proteinExistence type="predicted"/>
<reference evidence="1" key="1">
    <citation type="journal article" date="2021" name="Nat. Commun.">
        <title>Genetic determinants of endophytism in the Arabidopsis root mycobiome.</title>
        <authorList>
            <person name="Mesny F."/>
            <person name="Miyauchi S."/>
            <person name="Thiergart T."/>
            <person name="Pickel B."/>
            <person name="Atanasova L."/>
            <person name="Karlsson M."/>
            <person name="Huettel B."/>
            <person name="Barry K.W."/>
            <person name="Haridas S."/>
            <person name="Chen C."/>
            <person name="Bauer D."/>
            <person name="Andreopoulos W."/>
            <person name="Pangilinan J."/>
            <person name="LaButti K."/>
            <person name="Riley R."/>
            <person name="Lipzen A."/>
            <person name="Clum A."/>
            <person name="Drula E."/>
            <person name="Henrissat B."/>
            <person name="Kohler A."/>
            <person name="Grigoriev I.V."/>
            <person name="Martin F.M."/>
            <person name="Hacquard S."/>
        </authorList>
    </citation>
    <scope>NUCLEOTIDE SEQUENCE</scope>
    <source>
        <strain evidence="1">MPI-SDFR-AT-0073</strain>
    </source>
</reference>
<sequence length="171" mass="19363">MASRRHRARKLLQCSAPGRPISTLGQLLHALCTTGSMPLMTMPIAYEMIKGRLRLKESFDRVQKVFSVGHSELTGALHEFGLRCLLDESAMIAFDFDPFLPHTYKMSRSRSNYVNNICEIWRYETFEMENSRTSGGVMRPTWAARPCIVSVGFGDYAELGVHRFVPCGRGQ</sequence>
<dbReference type="AlphaFoldDB" id="A0A9P8RMW9"/>
<keyword evidence="2" id="KW-1185">Reference proteome</keyword>
<dbReference type="EMBL" id="JAGPXC010000010">
    <property type="protein sequence ID" value="KAH6646165.1"/>
    <property type="molecule type" value="Genomic_DNA"/>
</dbReference>
<organism evidence="1 2">
    <name type="scientific">Truncatella angustata</name>
    <dbReference type="NCBI Taxonomy" id="152316"/>
    <lineage>
        <taxon>Eukaryota</taxon>
        <taxon>Fungi</taxon>
        <taxon>Dikarya</taxon>
        <taxon>Ascomycota</taxon>
        <taxon>Pezizomycotina</taxon>
        <taxon>Sordariomycetes</taxon>
        <taxon>Xylariomycetidae</taxon>
        <taxon>Amphisphaeriales</taxon>
        <taxon>Sporocadaceae</taxon>
        <taxon>Truncatella</taxon>
    </lineage>
</organism>
<dbReference type="Proteomes" id="UP000758603">
    <property type="component" value="Unassembled WGS sequence"/>
</dbReference>